<feature type="region of interest" description="Disordered" evidence="1">
    <location>
        <begin position="44"/>
        <end position="97"/>
    </location>
</feature>
<reference evidence="2" key="1">
    <citation type="journal article" date="2022" name="bioRxiv">
        <title>Sequencing and chromosome-scale assembly of the giantPleurodeles waltlgenome.</title>
        <authorList>
            <person name="Brown T."/>
            <person name="Elewa A."/>
            <person name="Iarovenko S."/>
            <person name="Subramanian E."/>
            <person name="Araus A.J."/>
            <person name="Petzold A."/>
            <person name="Susuki M."/>
            <person name="Suzuki K.-i.T."/>
            <person name="Hayashi T."/>
            <person name="Toyoda A."/>
            <person name="Oliveira C."/>
            <person name="Osipova E."/>
            <person name="Leigh N.D."/>
            <person name="Simon A."/>
            <person name="Yun M.H."/>
        </authorList>
    </citation>
    <scope>NUCLEOTIDE SEQUENCE</scope>
    <source>
        <strain evidence="2">20211129_DDA</strain>
        <tissue evidence="2">Liver</tissue>
    </source>
</reference>
<proteinExistence type="predicted"/>
<evidence type="ECO:0000256" key="1">
    <source>
        <dbReference type="SAM" id="MobiDB-lite"/>
    </source>
</evidence>
<evidence type="ECO:0000313" key="3">
    <source>
        <dbReference type="Proteomes" id="UP001066276"/>
    </source>
</evidence>
<gene>
    <name evidence="2" type="ORF">NDU88_000497</name>
</gene>
<dbReference type="Proteomes" id="UP001066276">
    <property type="component" value="Chromosome 3_2"/>
</dbReference>
<feature type="compositionally biased region" description="Polar residues" evidence="1">
    <location>
        <begin position="47"/>
        <end position="61"/>
    </location>
</feature>
<evidence type="ECO:0000313" key="2">
    <source>
        <dbReference type="EMBL" id="KAJ1175206.1"/>
    </source>
</evidence>
<dbReference type="EMBL" id="JANPWB010000006">
    <property type="protein sequence ID" value="KAJ1175206.1"/>
    <property type="molecule type" value="Genomic_DNA"/>
</dbReference>
<accession>A0AAV7TFZ9</accession>
<name>A0AAV7TFZ9_PLEWA</name>
<dbReference type="AlphaFoldDB" id="A0AAV7TFZ9"/>
<sequence length="97" mass="10916">MLAAFTNHEALPVPAILAISACNFETFCDGLLLLQMDLPYSKERDCTATSDPEVQHVTTNPLARPGDEEQRVPFRASPGVKRRKIRKRRERRESGGH</sequence>
<feature type="compositionally biased region" description="Basic residues" evidence="1">
    <location>
        <begin position="80"/>
        <end position="90"/>
    </location>
</feature>
<organism evidence="2 3">
    <name type="scientific">Pleurodeles waltl</name>
    <name type="common">Iberian ribbed newt</name>
    <dbReference type="NCBI Taxonomy" id="8319"/>
    <lineage>
        <taxon>Eukaryota</taxon>
        <taxon>Metazoa</taxon>
        <taxon>Chordata</taxon>
        <taxon>Craniata</taxon>
        <taxon>Vertebrata</taxon>
        <taxon>Euteleostomi</taxon>
        <taxon>Amphibia</taxon>
        <taxon>Batrachia</taxon>
        <taxon>Caudata</taxon>
        <taxon>Salamandroidea</taxon>
        <taxon>Salamandridae</taxon>
        <taxon>Pleurodelinae</taxon>
        <taxon>Pleurodeles</taxon>
    </lineage>
</organism>
<comment type="caution">
    <text evidence="2">The sequence shown here is derived from an EMBL/GenBank/DDBJ whole genome shotgun (WGS) entry which is preliminary data.</text>
</comment>
<protein>
    <submittedName>
        <fullName evidence="2">Uncharacterized protein</fullName>
    </submittedName>
</protein>
<keyword evidence="3" id="KW-1185">Reference proteome</keyword>